<dbReference type="InterPro" id="IPR011856">
    <property type="entry name" value="tRNA_endonuc-like_dom_sf"/>
</dbReference>
<evidence type="ECO:0000313" key="3">
    <source>
        <dbReference type="EMBL" id="RBW50887.1"/>
    </source>
</evidence>
<gene>
    <name evidence="3" type="ORF">DS909_20260</name>
</gene>
<accession>A0A366WNZ3</accession>
<evidence type="ECO:0000256" key="2">
    <source>
        <dbReference type="HAMAP-Rule" id="MF_00048"/>
    </source>
</evidence>
<protein>
    <recommendedName>
        <fullName evidence="2">UPF0102 protein DS909_20260</fullName>
    </recommendedName>
</protein>
<dbReference type="PANTHER" id="PTHR34039:SF1">
    <property type="entry name" value="UPF0102 PROTEIN YRAN"/>
    <property type="match status" value="1"/>
</dbReference>
<dbReference type="Gene3D" id="3.40.1350.10">
    <property type="match status" value="1"/>
</dbReference>
<reference evidence="3 4" key="1">
    <citation type="submission" date="2018-07" db="EMBL/GenBank/DDBJ databases">
        <title>Modular assembly of carbohydrate-degrading microbial communities in the ocean.</title>
        <authorList>
            <person name="Enke T.N."/>
            <person name="Datta M.S."/>
            <person name="Schwartzman J.A."/>
            <person name="Cermak N."/>
            <person name="Schmitz D.A."/>
            <person name="Barrere J."/>
            <person name="Cordero O.X."/>
        </authorList>
    </citation>
    <scope>NUCLEOTIDE SEQUENCE [LARGE SCALE GENOMIC DNA]</scope>
    <source>
        <strain evidence="3 4">C3M10</strain>
    </source>
</reference>
<dbReference type="HAMAP" id="MF_00048">
    <property type="entry name" value="UPF0102"/>
    <property type="match status" value="1"/>
</dbReference>
<dbReference type="OrthoDB" id="9812968at2"/>
<dbReference type="Pfam" id="PF02021">
    <property type="entry name" value="UPF0102"/>
    <property type="match status" value="1"/>
</dbReference>
<dbReference type="EMBL" id="QOCE01000047">
    <property type="protein sequence ID" value="RBW50887.1"/>
    <property type="molecule type" value="Genomic_DNA"/>
</dbReference>
<comment type="caution">
    <text evidence="3">The sequence shown here is derived from an EMBL/GenBank/DDBJ whole genome shotgun (WGS) entry which is preliminary data.</text>
</comment>
<comment type="similarity">
    <text evidence="1 2">Belongs to the UPF0102 family.</text>
</comment>
<dbReference type="GO" id="GO:0003676">
    <property type="term" value="F:nucleic acid binding"/>
    <property type="evidence" value="ECO:0007669"/>
    <property type="project" value="InterPro"/>
</dbReference>
<dbReference type="InterPro" id="IPR011335">
    <property type="entry name" value="Restrct_endonuc-II-like"/>
</dbReference>
<organism evidence="3 4">
    <name type="scientific">Phaeobacter gallaeciensis</name>
    <dbReference type="NCBI Taxonomy" id="60890"/>
    <lineage>
        <taxon>Bacteria</taxon>
        <taxon>Pseudomonadati</taxon>
        <taxon>Pseudomonadota</taxon>
        <taxon>Alphaproteobacteria</taxon>
        <taxon>Rhodobacterales</taxon>
        <taxon>Roseobacteraceae</taxon>
        <taxon>Phaeobacter</taxon>
    </lineage>
</organism>
<dbReference type="PANTHER" id="PTHR34039">
    <property type="entry name" value="UPF0102 PROTEIN YRAN"/>
    <property type="match status" value="1"/>
</dbReference>
<proteinExistence type="inferred from homology"/>
<name>A0A366WNZ3_9RHOB</name>
<sequence>MTARSTRSAMAYHAGEAAERQVCDDYLRRGYDLAARRWRGQGGEIDLIFRDTAGVVFVEVKKSRDFARAAEQLGQRQMGRIYATAAEFLAGEPKGELTESRFDVALVDGTGRIQIIENALGLG</sequence>
<dbReference type="RefSeq" id="WP_113825390.1">
    <property type="nucleotide sequence ID" value="NZ_QOCE01000047.1"/>
</dbReference>
<evidence type="ECO:0000256" key="1">
    <source>
        <dbReference type="ARBA" id="ARBA00006738"/>
    </source>
</evidence>
<dbReference type="SUPFAM" id="SSF52980">
    <property type="entry name" value="Restriction endonuclease-like"/>
    <property type="match status" value="1"/>
</dbReference>
<dbReference type="InterPro" id="IPR003509">
    <property type="entry name" value="UPF0102_YraN-like"/>
</dbReference>
<dbReference type="Proteomes" id="UP000252706">
    <property type="component" value="Unassembled WGS sequence"/>
</dbReference>
<dbReference type="AlphaFoldDB" id="A0A366WNZ3"/>
<evidence type="ECO:0000313" key="4">
    <source>
        <dbReference type="Proteomes" id="UP000252706"/>
    </source>
</evidence>